<sequence>MNSTANQSEDTTSALASGDATAAVLGASAASNGTAEVELLRQELHQCQEKFVSWKAKAKSGVDQMRAQIVDLTRKLDESNEQRALLEASLGNREALPELYLAQCQEFMYAHAIAAASMMVDATSLSHNGGKPEQCKDVSTTDSAMTSPSRDTVIENLQKAIKDQSNRLKEVQYALKRSTNELQQRTEALRQQDESLAEMKHRLTELETSNTSLRQQLLNAPNTDEWKQAQEDLDQQLERTRLEYEIRESQLVLQYSAELQALRASHEREVHEMQREHRDAIAETLRAAQVSSAQAAVSNSVHPPGASDVPHHGTHPGKTDDDAYLNLLSDYKAMERQCATAMKERGAMMAQQKALLRELKDILHSAVGPLPASDTSNTSVTATTSADETQATAGWNSVTDIHNLKEAVRQIHEQSLRFAGLQEELMRTRREVMQLRRSTTGPSEDSLGAQQLQYVRSVVVRLFCSLSDVHVVRHLLPVLSTLLKFTDEDLKAITKAML</sequence>
<name>A0A1E1IV09_LEIGU</name>
<gene>
    <name evidence="4" type="primary">LgM4147LRVhigh.20.00911.00970</name>
    <name evidence="4" type="ORF">BN36_2026190</name>
</gene>
<dbReference type="AlphaFoldDB" id="A0A1E1IV09"/>
<protein>
    <recommendedName>
        <fullName evidence="3">GRIP domain-containing protein</fullName>
    </recommendedName>
</protein>
<evidence type="ECO:0000259" key="3">
    <source>
        <dbReference type="PROSITE" id="PS50913"/>
    </source>
</evidence>
<evidence type="ECO:0000313" key="4">
    <source>
        <dbReference type="EMBL" id="CCM15116.1"/>
    </source>
</evidence>
<proteinExistence type="predicted"/>
<evidence type="ECO:0000256" key="2">
    <source>
        <dbReference type="SAM" id="MobiDB-lite"/>
    </source>
</evidence>
<feature type="coiled-coil region" evidence="1">
    <location>
        <begin position="404"/>
        <end position="438"/>
    </location>
</feature>
<dbReference type="InterPro" id="IPR000237">
    <property type="entry name" value="GRIP_dom"/>
</dbReference>
<feature type="coiled-coil region" evidence="1">
    <location>
        <begin position="154"/>
        <end position="283"/>
    </location>
</feature>
<dbReference type="Pfam" id="PF01465">
    <property type="entry name" value="GRIP"/>
    <property type="match status" value="1"/>
</dbReference>
<feature type="compositionally biased region" description="Polar residues" evidence="2">
    <location>
        <begin position="137"/>
        <end position="150"/>
    </location>
</feature>
<dbReference type="EMBL" id="CALQ01000773">
    <property type="protein sequence ID" value="CCM15116.1"/>
    <property type="molecule type" value="Genomic_DNA"/>
</dbReference>
<reference evidence="4" key="1">
    <citation type="submission" date="2012-08" db="EMBL/GenBank/DDBJ databases">
        <title>Comparative genomics of metastatic and non-metastatic Leishmania guyanensis provides insights into polygenic factors involved in Leishmania RNA virus infection.</title>
        <authorList>
            <person name="Smith D."/>
            <person name="Hertz-Fowler C."/>
            <person name="Martin R."/>
            <person name="Dickens N."/>
            <person name="Fasel N."/>
            <person name="Falquet L."/>
            <person name="Beverley S."/>
            <person name="Zangger H."/>
            <person name="Calderon-Copete S."/>
            <person name="Mottram J."/>
            <person name="Xenarios I."/>
        </authorList>
    </citation>
    <scope>NUCLEOTIDE SEQUENCE</scope>
    <source>
        <strain evidence="4">MHOM/BR/75/M4147/SSU:IR2SAT-LUC</strain>
    </source>
</reference>
<evidence type="ECO:0000256" key="1">
    <source>
        <dbReference type="SAM" id="Coils"/>
    </source>
</evidence>
<organism evidence="4">
    <name type="scientific">Leishmania guyanensis</name>
    <dbReference type="NCBI Taxonomy" id="5670"/>
    <lineage>
        <taxon>Eukaryota</taxon>
        <taxon>Discoba</taxon>
        <taxon>Euglenozoa</taxon>
        <taxon>Kinetoplastea</taxon>
        <taxon>Metakinetoplastina</taxon>
        <taxon>Trypanosomatida</taxon>
        <taxon>Trypanosomatidae</taxon>
        <taxon>Leishmaniinae</taxon>
        <taxon>Leishmania</taxon>
        <taxon>Leishmania guyanensis species complex</taxon>
    </lineage>
</organism>
<accession>A0A1E1IV09</accession>
<feature type="region of interest" description="Disordered" evidence="2">
    <location>
        <begin position="293"/>
        <end position="320"/>
    </location>
</feature>
<feature type="domain" description="GRIP" evidence="3">
    <location>
        <begin position="445"/>
        <end position="496"/>
    </location>
</feature>
<dbReference type="PROSITE" id="PS50913">
    <property type="entry name" value="GRIP"/>
    <property type="match status" value="1"/>
</dbReference>
<feature type="coiled-coil region" evidence="1">
    <location>
        <begin position="30"/>
        <end position="89"/>
    </location>
</feature>
<keyword evidence="1" id="KW-0175">Coiled coil</keyword>
<feature type="region of interest" description="Disordered" evidence="2">
    <location>
        <begin position="128"/>
        <end position="150"/>
    </location>
</feature>